<feature type="compositionally biased region" description="Low complexity" evidence="1">
    <location>
        <begin position="877"/>
        <end position="895"/>
    </location>
</feature>
<evidence type="ECO:0000256" key="1">
    <source>
        <dbReference type="SAM" id="MobiDB-lite"/>
    </source>
</evidence>
<feature type="region of interest" description="Disordered" evidence="1">
    <location>
        <begin position="720"/>
        <end position="753"/>
    </location>
</feature>
<feature type="region of interest" description="Disordered" evidence="1">
    <location>
        <begin position="1317"/>
        <end position="1348"/>
    </location>
</feature>
<feature type="compositionally biased region" description="Acidic residues" evidence="1">
    <location>
        <begin position="1044"/>
        <end position="1059"/>
    </location>
</feature>
<sequence>MLINVSTLISALLIESDKVVPGQERYNMATFTVLFLLITIEVMVVKMVTSDMEQDEDSHSISAAAVKNSKAKAKETKRVVTDRRCACCLAPFIVGRGVRCSDCGARSCRKACSRWDTSDNAWHCIFCHQQRSWLKRNDKWFDNFDGTANEEEELRSVFGTAKSRLYAAVRVTEGDLNRNAAAISNVEHIQEDWEERRMVYAIRNFVEKIVDGFVENIDDTPIDRLYEDLEYDRFLKEHRPPLIDALIRLAICLKASLMNKPSTDPPAMAHAALREIVERAVDEARKLPGLNASVDSEQPQEEHPVTDDSYEDLLATAILNKVIEKYQRERVDGNSNVLHDTNSPKAKYTANESKHGLEEDVASYASDHLECNGDHCASIRQNEDHHKPVSFTMEERIEEVTTITSDNDELRDNGALEFGCSRRVPFPEYGMDIIDPPRELPSPSPSSSSDSSDLNRNEYPPVRTKRHAAGHIMDIVSPIESWEDNWLFQKKRNSRSQPDAVAMLVPSSNAYYKALIGDRDAEDTSDLSECSSTKSDEEIEKELMEAINNVIPRTPRISESDVTNNQIENRQEGISKTQFEKDKVDTCQAIKKTEKNATVCENYNGKYYEEHLNALEKNTAKREDDKENRNESPLIIVVEEDDGAKEKPKDTAKCGEKTTAIAVESFVQKEVKMKSEKSSERSDRGENVTDENEEQRESEYTEHYDTAIQRHLDSLTKIEACSGESETTDGTRKTDEQLRKSETNSIELPKSKRSEVEVQLSYAIIDKNHVDMTSENDPLSTPPRPGTIAEREHKKWENAAPIENNPYSEESIRKRCLERQYSKNSDIPGAHYELTKLNEVSLETLTPGRPDIKRFGRDYYINQSKAANGERQERTRSTMSSMSSRPSSSLSQQSSCDEQHERQVSHDELEQFEAASLRGSLPRRCCRDPLASPHFAINPLLHLESASDQLHHDDVDSPKSIPINCRNRSWNNHEGDHDSGMCSIGSRDSESSERDRWRQLFRNNDPDGNRQISSIGGRRFWTTGGYKYHTFGGIRIRPRKAENLDDDLEDESISPEDPFEDRSPEFARLKFQTFGGIKRNKKIDSRKIPNYRRIRLRPILSEAALEGFASFEHSTSSTFEESDWQDEKTDVTNDRKSTGYPQIGRSKNRTSTFRTNSMTKRKNLIHEIDCTSDEIIMNKFLKDVSRRRKACVFNDDNIVARGRERSERRREVLEDNNSEKLEKSIIRNTERDLKNSKESQQEENDDNKARRKKLYSILHMFQEERLSTSKETNDSISILQGDKDTKTTASWRKNNAEVISSETNNRAVNSCVPVDQKVKSEKDTPDKMAQKGRQHTDEILENQRKNNKNEINAKLNNQEQSIEAEHKDDIEQKVRKINLKAYGFENEFSDKKKSQQIRQQRMVNRLDLSSFGYQDGLRRAHSNNQLDQPLRNNDKSNLTKRRYKGSLIDTPRSFSCKDFAKSLRGLNELRDEVEEVNSQLTSAKSMPNVAEDVYYHANPAYVNDVQNELTTNDLLDLMKKRDAIVEDDILLLNDYDEISSDVERSFEDIYIMTKAQPRETNEELRVMPSVKRLAEVFGRQQTSEKTAVPAKVYRASVAKVDDTNRSATPEIQIIKTPKQMHSLTARSLSKEFREGLRQMPGKLTSPPVSRSLIEERSANRTEVIRSKQESNDTTVISPGKLKSNIIFWEQIQKRS</sequence>
<evidence type="ECO:0008006" key="4">
    <source>
        <dbReference type="Google" id="ProtNLM"/>
    </source>
</evidence>
<feature type="region of interest" description="Disordered" evidence="1">
    <location>
        <begin position="1223"/>
        <end position="1250"/>
    </location>
</feature>
<feature type="region of interest" description="Disordered" evidence="1">
    <location>
        <begin position="1119"/>
        <end position="1139"/>
    </location>
</feature>
<feature type="compositionally biased region" description="Basic and acidic residues" evidence="1">
    <location>
        <begin position="695"/>
        <end position="708"/>
    </location>
</feature>
<feature type="compositionally biased region" description="Basic and acidic residues" evidence="1">
    <location>
        <begin position="667"/>
        <end position="687"/>
    </location>
</feature>
<dbReference type="STRING" id="456900.A0A195C761"/>
<gene>
    <name evidence="2" type="ORF">ALC62_12842</name>
</gene>
<dbReference type="Proteomes" id="UP000078542">
    <property type="component" value="Unassembled WGS sequence"/>
</dbReference>
<dbReference type="EMBL" id="KQ978205">
    <property type="protein sequence ID" value="KYM96475.1"/>
    <property type="molecule type" value="Genomic_DNA"/>
</dbReference>
<name>A0A195C761_9HYME</name>
<feature type="region of interest" description="Disordered" evidence="1">
    <location>
        <begin position="863"/>
        <end position="906"/>
    </location>
</feature>
<feature type="region of interest" description="Disordered" evidence="1">
    <location>
        <begin position="772"/>
        <end position="795"/>
    </location>
</feature>
<protein>
    <recommendedName>
        <fullName evidence="4">FYVE-type zinc finger domain-containing protein</fullName>
    </recommendedName>
</protein>
<reference evidence="2 3" key="1">
    <citation type="submission" date="2016-03" db="EMBL/GenBank/DDBJ databases">
        <title>Cyphomyrmex costatus WGS genome.</title>
        <authorList>
            <person name="Nygaard S."/>
            <person name="Hu H."/>
            <person name="Boomsma J."/>
            <person name="Zhang G."/>
        </authorList>
    </citation>
    <scope>NUCLEOTIDE SEQUENCE [LARGE SCALE GENOMIC DNA]</scope>
    <source>
        <strain evidence="2">MS0001</strain>
        <tissue evidence="2">Whole body</tissue>
    </source>
</reference>
<feature type="region of interest" description="Disordered" evidence="1">
    <location>
        <begin position="666"/>
        <end position="708"/>
    </location>
</feature>
<proteinExistence type="predicted"/>
<feature type="region of interest" description="Disordered" evidence="1">
    <location>
        <begin position="429"/>
        <end position="465"/>
    </location>
</feature>
<feature type="compositionally biased region" description="Basic and acidic residues" evidence="1">
    <location>
        <begin position="897"/>
        <end position="906"/>
    </location>
</feature>
<feature type="compositionally biased region" description="Low complexity" evidence="1">
    <location>
        <begin position="445"/>
        <end position="458"/>
    </location>
</feature>
<accession>A0A195C761</accession>
<organism evidence="2 3">
    <name type="scientific">Cyphomyrmex costatus</name>
    <dbReference type="NCBI Taxonomy" id="456900"/>
    <lineage>
        <taxon>Eukaryota</taxon>
        <taxon>Metazoa</taxon>
        <taxon>Ecdysozoa</taxon>
        <taxon>Arthropoda</taxon>
        <taxon>Hexapoda</taxon>
        <taxon>Insecta</taxon>
        <taxon>Pterygota</taxon>
        <taxon>Neoptera</taxon>
        <taxon>Endopterygota</taxon>
        <taxon>Hymenoptera</taxon>
        <taxon>Apocrita</taxon>
        <taxon>Aculeata</taxon>
        <taxon>Formicoidea</taxon>
        <taxon>Formicidae</taxon>
        <taxon>Myrmicinae</taxon>
        <taxon>Cyphomyrmex</taxon>
    </lineage>
</organism>
<dbReference type="InterPro" id="IPR013083">
    <property type="entry name" value="Znf_RING/FYVE/PHD"/>
</dbReference>
<feature type="region of interest" description="Disordered" evidence="1">
    <location>
        <begin position="1042"/>
        <end position="1061"/>
    </location>
</feature>
<dbReference type="Gene3D" id="3.30.40.10">
    <property type="entry name" value="Zinc/RING finger domain, C3HC4 (zinc finger)"/>
    <property type="match status" value="1"/>
</dbReference>
<feature type="compositionally biased region" description="Basic and acidic residues" evidence="1">
    <location>
        <begin position="1125"/>
        <end position="1137"/>
    </location>
</feature>
<keyword evidence="3" id="KW-1185">Reference proteome</keyword>
<dbReference type="InterPro" id="IPR011011">
    <property type="entry name" value="Znf_FYVE_PHD"/>
</dbReference>
<evidence type="ECO:0000313" key="3">
    <source>
        <dbReference type="Proteomes" id="UP000078542"/>
    </source>
</evidence>
<evidence type="ECO:0000313" key="2">
    <source>
        <dbReference type="EMBL" id="KYM96475.1"/>
    </source>
</evidence>
<dbReference type="SUPFAM" id="SSF57903">
    <property type="entry name" value="FYVE/PHD zinc finger"/>
    <property type="match status" value="1"/>
</dbReference>
<feature type="compositionally biased region" description="Basic and acidic residues" evidence="1">
    <location>
        <begin position="729"/>
        <end position="742"/>
    </location>
</feature>
<feature type="compositionally biased region" description="Basic and acidic residues" evidence="1">
    <location>
        <begin position="1223"/>
        <end position="1240"/>
    </location>
</feature>